<dbReference type="Proteomes" id="UP001370590">
    <property type="component" value="Unassembled WGS sequence"/>
</dbReference>
<evidence type="ECO:0000313" key="1">
    <source>
        <dbReference type="EMBL" id="MEJ6400340.1"/>
    </source>
</evidence>
<dbReference type="RefSeq" id="WP_339960150.1">
    <property type="nucleotide sequence ID" value="NZ_JAWMWH010000001.1"/>
</dbReference>
<evidence type="ECO:0000313" key="2">
    <source>
        <dbReference type="Proteomes" id="UP001370590"/>
    </source>
</evidence>
<sequence length="96" mass="11152">MKKLVMPFLMCLRNGKFKPDEVFTGVDDLEGLTIELAAVNKTNQELIKDPDDNDELKFTIESADQLISATEFKMSEVFETKIDFEWNDHKFQISFK</sequence>
<comment type="caution">
    <text evidence="1">The sequence shown here is derived from an EMBL/GenBank/DDBJ whole genome shotgun (WGS) entry which is preliminary data.</text>
</comment>
<accession>A0ABU8SKA6</accession>
<gene>
    <name evidence="1" type="ORF">R4146_04030</name>
</gene>
<keyword evidence="2" id="KW-1185">Reference proteome</keyword>
<name>A0ABU8SKA6_9LACO</name>
<organism evidence="1 2">
    <name type="scientific">Nicoliella lavandulae</name>
    <dbReference type="NCBI Taxonomy" id="3082954"/>
    <lineage>
        <taxon>Bacteria</taxon>
        <taxon>Bacillati</taxon>
        <taxon>Bacillota</taxon>
        <taxon>Bacilli</taxon>
        <taxon>Lactobacillales</taxon>
        <taxon>Lactobacillaceae</taxon>
        <taxon>Nicoliella</taxon>
    </lineage>
</organism>
<proteinExistence type="predicted"/>
<reference evidence="1 2" key="1">
    <citation type="submission" date="2023-10" db="EMBL/GenBank/DDBJ databases">
        <title>Nicoliella lavandulae sp. nov. isolated from Lavandula angustifolia flowers.</title>
        <authorList>
            <person name="Alcantara C."/>
            <person name="Zuniga M."/>
            <person name="Landete J.M."/>
            <person name="Monedero V."/>
        </authorList>
    </citation>
    <scope>NUCLEOTIDE SEQUENCE [LARGE SCALE GENOMIC DNA]</scope>
    <source>
        <strain evidence="1 2">Es01</strain>
    </source>
</reference>
<protein>
    <submittedName>
        <fullName evidence="1">Uncharacterized protein</fullName>
    </submittedName>
</protein>
<dbReference type="EMBL" id="JAWMWH010000001">
    <property type="protein sequence ID" value="MEJ6400340.1"/>
    <property type="molecule type" value="Genomic_DNA"/>
</dbReference>